<organism evidence="21 22">
    <name type="scientific">Legionella erythra</name>
    <dbReference type="NCBI Taxonomy" id="448"/>
    <lineage>
        <taxon>Bacteria</taxon>
        <taxon>Pseudomonadati</taxon>
        <taxon>Pseudomonadota</taxon>
        <taxon>Gammaproteobacteria</taxon>
        <taxon>Legionellales</taxon>
        <taxon>Legionellaceae</taxon>
        <taxon>Legionella</taxon>
    </lineage>
</organism>
<dbReference type="GO" id="GO:0008652">
    <property type="term" value="P:amino acid biosynthetic process"/>
    <property type="evidence" value="ECO:0007669"/>
    <property type="project" value="UniProtKB-KW"/>
</dbReference>
<dbReference type="InterPro" id="IPR030963">
    <property type="entry name" value="DHQ_synth_fam"/>
</dbReference>
<dbReference type="GO" id="GO:0000166">
    <property type="term" value="F:nucleotide binding"/>
    <property type="evidence" value="ECO:0007669"/>
    <property type="project" value="UniProtKB-KW"/>
</dbReference>
<dbReference type="GO" id="GO:0005737">
    <property type="term" value="C:cytoplasm"/>
    <property type="evidence" value="ECO:0007669"/>
    <property type="project" value="UniProtKB-SubCell"/>
</dbReference>
<evidence type="ECO:0000256" key="5">
    <source>
        <dbReference type="ARBA" id="ARBA00004661"/>
    </source>
</evidence>
<proteinExistence type="inferred from homology"/>
<evidence type="ECO:0000256" key="18">
    <source>
        <dbReference type="HAMAP-Rule" id="MF_00110"/>
    </source>
</evidence>
<accession>A0A0W0TJM8</accession>
<keyword evidence="9 18" id="KW-0963">Cytoplasm</keyword>
<evidence type="ECO:0000256" key="17">
    <source>
        <dbReference type="ARBA" id="ARBA00023285"/>
    </source>
</evidence>
<evidence type="ECO:0000313" key="22">
    <source>
        <dbReference type="Proteomes" id="UP000054773"/>
    </source>
</evidence>
<feature type="domain" description="3-dehydroquinate synthase N-terminal" evidence="19">
    <location>
        <begin position="71"/>
        <end position="183"/>
    </location>
</feature>
<comment type="caution">
    <text evidence="21">The sequence shown here is derived from an EMBL/GenBank/DDBJ whole genome shotgun (WGS) entry which is preliminary data.</text>
</comment>
<keyword evidence="13 18" id="KW-0862">Zinc</keyword>
<dbReference type="PATRIC" id="fig|448.7.peg.2169"/>
<feature type="binding site" evidence="18">
    <location>
        <position position="155"/>
    </location>
    <ligand>
        <name>NAD(+)</name>
        <dbReference type="ChEBI" id="CHEBI:57540"/>
    </ligand>
</feature>
<feature type="binding site" evidence="18">
    <location>
        <position position="146"/>
    </location>
    <ligand>
        <name>NAD(+)</name>
        <dbReference type="ChEBI" id="CHEBI:57540"/>
    </ligand>
</feature>
<evidence type="ECO:0000256" key="10">
    <source>
        <dbReference type="ARBA" id="ARBA00022605"/>
    </source>
</evidence>
<dbReference type="Gene3D" id="3.40.50.1970">
    <property type="match status" value="1"/>
</dbReference>
<evidence type="ECO:0000259" key="19">
    <source>
        <dbReference type="Pfam" id="PF01761"/>
    </source>
</evidence>
<keyword evidence="16 18" id="KW-0456">Lyase</keyword>
<feature type="binding site" evidence="18">
    <location>
        <begin position="109"/>
        <end position="113"/>
    </location>
    <ligand>
        <name>NAD(+)</name>
        <dbReference type="ChEBI" id="CHEBI:57540"/>
    </ligand>
</feature>
<evidence type="ECO:0000256" key="3">
    <source>
        <dbReference type="ARBA" id="ARBA00003485"/>
    </source>
</evidence>
<dbReference type="GO" id="GO:0009423">
    <property type="term" value="P:chorismate biosynthetic process"/>
    <property type="evidence" value="ECO:0007669"/>
    <property type="project" value="UniProtKB-UniRule"/>
</dbReference>
<comment type="subcellular location">
    <subcellularLocation>
        <location evidence="4 18">Cytoplasm</location>
    </subcellularLocation>
</comment>
<feature type="binding site" evidence="18">
    <location>
        <position position="252"/>
    </location>
    <ligand>
        <name>Zn(2+)</name>
        <dbReference type="ChEBI" id="CHEBI:29105"/>
    </ligand>
</feature>
<dbReference type="InterPro" id="IPR050071">
    <property type="entry name" value="Dehydroquinate_synthase"/>
</dbReference>
<dbReference type="Pfam" id="PF24621">
    <property type="entry name" value="DHQS_C"/>
    <property type="match status" value="1"/>
</dbReference>
<feature type="binding site" evidence="18">
    <location>
        <position position="188"/>
    </location>
    <ligand>
        <name>Zn(2+)</name>
        <dbReference type="ChEBI" id="CHEBI:29105"/>
    </ligand>
</feature>
<dbReference type="UniPathway" id="UPA00053">
    <property type="reaction ID" value="UER00085"/>
</dbReference>
<name>A0A0W0TJM8_LEGER</name>
<dbReference type="GO" id="GO:0046872">
    <property type="term" value="F:metal ion binding"/>
    <property type="evidence" value="ECO:0007669"/>
    <property type="project" value="UniProtKB-KW"/>
</dbReference>
<dbReference type="NCBIfam" id="TIGR01357">
    <property type="entry name" value="aroB"/>
    <property type="match status" value="1"/>
</dbReference>
<feature type="binding site" evidence="18">
    <location>
        <begin position="75"/>
        <end position="80"/>
    </location>
    <ligand>
        <name>NAD(+)</name>
        <dbReference type="ChEBI" id="CHEBI:57540"/>
    </ligand>
</feature>
<dbReference type="Pfam" id="PF01761">
    <property type="entry name" value="DHQ_synthase"/>
    <property type="match status" value="1"/>
</dbReference>
<comment type="similarity">
    <text evidence="6 18">Belongs to the sugar phosphate cyclases superfamily. Dehydroquinate synthase family.</text>
</comment>
<comment type="cofactor">
    <cofactor evidence="2 18">
        <name>NAD(+)</name>
        <dbReference type="ChEBI" id="CHEBI:57540"/>
    </cofactor>
</comment>
<sequence length="374" mass="41392">MAKFSASWTLQVTLPAKTYPVIIGHDLLSQADLFAETVKSRQVMIISNETIAPLYLDNVRQFFADRQCDHLILPDGEIYKEQQSLARIYDELIQRQHHRDTTLIALGGGVIGDITGFAASTYHRGTHFIQIPTSLLAQVDASIGGKTAINHPAGKNLIGSFYQPDAVIIDLDTLNTLPPREFRAGLAEVIKYALLQGGDFFELVYHALKKGLADKNSPALAEIVRECCRIKAGIVAEDEREAGRRALLNLGHTFAHALETYSQYQRWLHGEAVAIGLYCAAKLSALLGFIEEDQVVLIDELLNLAKLPSRIPRDVSLEALRAIMSQDKKIKNNKLRFILLKAIGDCSIDEVTETALREVLKCAVEGEVIHVKQG</sequence>
<dbReference type="AlphaFoldDB" id="A0A0W0TJM8"/>
<dbReference type="FunFam" id="3.40.50.1970:FF:000001">
    <property type="entry name" value="3-dehydroquinate synthase"/>
    <property type="match status" value="1"/>
</dbReference>
<dbReference type="InterPro" id="IPR016037">
    <property type="entry name" value="DHQ_synth_AroB"/>
</dbReference>
<dbReference type="CDD" id="cd08195">
    <property type="entry name" value="DHQS"/>
    <property type="match status" value="1"/>
</dbReference>
<protein>
    <recommendedName>
        <fullName evidence="8 18">3-dehydroquinate synthase</fullName>
        <shortName evidence="18">DHQS</shortName>
        <ecNumber evidence="7 18">4.2.3.4</ecNumber>
    </recommendedName>
</protein>
<evidence type="ECO:0000313" key="21">
    <source>
        <dbReference type="EMBL" id="KTC95776.1"/>
    </source>
</evidence>
<evidence type="ECO:0000256" key="16">
    <source>
        <dbReference type="ARBA" id="ARBA00023239"/>
    </source>
</evidence>
<dbReference type="PIRSF" id="PIRSF001455">
    <property type="entry name" value="DHQ_synth"/>
    <property type="match status" value="1"/>
</dbReference>
<evidence type="ECO:0000259" key="20">
    <source>
        <dbReference type="Pfam" id="PF24621"/>
    </source>
</evidence>
<comment type="function">
    <text evidence="3 18">Catalyzes the conversion of 3-deoxy-D-arabino-heptulosonate 7-phosphate (DAHP) to dehydroquinate (DHQ).</text>
</comment>
<evidence type="ECO:0000256" key="2">
    <source>
        <dbReference type="ARBA" id="ARBA00001911"/>
    </source>
</evidence>
<feature type="binding site" evidence="18">
    <location>
        <position position="269"/>
    </location>
    <ligand>
        <name>Zn(2+)</name>
        <dbReference type="ChEBI" id="CHEBI:29105"/>
    </ligand>
</feature>
<evidence type="ECO:0000256" key="15">
    <source>
        <dbReference type="ARBA" id="ARBA00023141"/>
    </source>
</evidence>
<evidence type="ECO:0000256" key="4">
    <source>
        <dbReference type="ARBA" id="ARBA00004496"/>
    </source>
</evidence>
<keyword evidence="10 18" id="KW-0028">Amino-acid biosynthesis</keyword>
<evidence type="ECO:0000256" key="11">
    <source>
        <dbReference type="ARBA" id="ARBA00022723"/>
    </source>
</evidence>
<dbReference type="RefSeq" id="WP_058527207.1">
    <property type="nucleotide sequence ID" value="NZ_CAAAHY010000028.1"/>
</dbReference>
<evidence type="ECO:0000256" key="6">
    <source>
        <dbReference type="ARBA" id="ARBA00005412"/>
    </source>
</evidence>
<dbReference type="SUPFAM" id="SSF56796">
    <property type="entry name" value="Dehydroquinate synthase-like"/>
    <property type="match status" value="1"/>
</dbReference>
<reference evidence="21 22" key="1">
    <citation type="submission" date="2015-11" db="EMBL/GenBank/DDBJ databases">
        <title>Genomic analysis of 38 Legionella species identifies large and diverse effector repertoires.</title>
        <authorList>
            <person name="Burstein D."/>
            <person name="Amaro F."/>
            <person name="Zusman T."/>
            <person name="Lifshitz Z."/>
            <person name="Cohen O."/>
            <person name="Gilbert J.A."/>
            <person name="Pupko T."/>
            <person name="Shuman H.A."/>
            <person name="Segal G."/>
        </authorList>
    </citation>
    <scope>NUCLEOTIDE SEQUENCE [LARGE SCALE GENOMIC DNA]</scope>
    <source>
        <strain evidence="21 22">SE-32A-C8</strain>
    </source>
</reference>
<dbReference type="InterPro" id="IPR056179">
    <property type="entry name" value="DHQS_C"/>
</dbReference>
<evidence type="ECO:0000256" key="14">
    <source>
        <dbReference type="ARBA" id="ARBA00023027"/>
    </source>
</evidence>
<dbReference type="OrthoDB" id="9806583at2"/>
<keyword evidence="22" id="KW-1185">Reference proteome</keyword>
<dbReference type="GO" id="GO:0009073">
    <property type="term" value="P:aromatic amino acid family biosynthetic process"/>
    <property type="evidence" value="ECO:0007669"/>
    <property type="project" value="UniProtKB-KW"/>
</dbReference>
<evidence type="ECO:0000256" key="9">
    <source>
        <dbReference type="ARBA" id="ARBA00022490"/>
    </source>
</evidence>
<feature type="binding site" evidence="18">
    <location>
        <begin position="133"/>
        <end position="134"/>
    </location>
    <ligand>
        <name>NAD(+)</name>
        <dbReference type="ChEBI" id="CHEBI:57540"/>
    </ligand>
</feature>
<evidence type="ECO:0000256" key="8">
    <source>
        <dbReference type="ARBA" id="ARBA00017684"/>
    </source>
</evidence>
<feature type="domain" description="3-dehydroquinate synthase C-terminal" evidence="20">
    <location>
        <begin position="185"/>
        <end position="329"/>
    </location>
</feature>
<evidence type="ECO:0000256" key="7">
    <source>
        <dbReference type="ARBA" id="ARBA00013031"/>
    </source>
</evidence>
<evidence type="ECO:0000256" key="12">
    <source>
        <dbReference type="ARBA" id="ARBA00022741"/>
    </source>
</evidence>
<dbReference type="EC" id="4.2.3.4" evidence="7 18"/>
<comment type="catalytic activity">
    <reaction evidence="1 18">
        <text>7-phospho-2-dehydro-3-deoxy-D-arabino-heptonate = 3-dehydroquinate + phosphate</text>
        <dbReference type="Rhea" id="RHEA:21968"/>
        <dbReference type="ChEBI" id="CHEBI:32364"/>
        <dbReference type="ChEBI" id="CHEBI:43474"/>
        <dbReference type="ChEBI" id="CHEBI:58394"/>
        <dbReference type="EC" id="4.2.3.4"/>
    </reaction>
</comment>
<evidence type="ECO:0000256" key="1">
    <source>
        <dbReference type="ARBA" id="ARBA00001393"/>
    </source>
</evidence>
<keyword evidence="14 18" id="KW-0520">NAD</keyword>
<keyword evidence="15 18" id="KW-0057">Aromatic amino acid biosynthesis</keyword>
<dbReference type="Proteomes" id="UP000054773">
    <property type="component" value="Unassembled WGS sequence"/>
</dbReference>
<dbReference type="PANTHER" id="PTHR43622">
    <property type="entry name" value="3-DEHYDROQUINATE SYNTHASE"/>
    <property type="match status" value="1"/>
</dbReference>
<dbReference type="Gene3D" id="1.20.1090.10">
    <property type="entry name" value="Dehydroquinate synthase-like - alpha domain"/>
    <property type="match status" value="1"/>
</dbReference>
<dbReference type="GO" id="GO:0003856">
    <property type="term" value="F:3-dehydroquinate synthase activity"/>
    <property type="evidence" value="ECO:0007669"/>
    <property type="project" value="UniProtKB-UniRule"/>
</dbReference>
<dbReference type="HAMAP" id="MF_00110">
    <property type="entry name" value="DHQ_synthase"/>
    <property type="match status" value="1"/>
</dbReference>
<evidence type="ECO:0000256" key="13">
    <source>
        <dbReference type="ARBA" id="ARBA00022833"/>
    </source>
</evidence>
<keyword evidence="12 18" id="KW-0547">Nucleotide-binding</keyword>
<dbReference type="STRING" id="448.Lery_2071"/>
<gene>
    <name evidence="18 21" type="primary">aroB</name>
    <name evidence="21" type="ORF">Lery_2071</name>
</gene>
<dbReference type="PANTHER" id="PTHR43622:SF7">
    <property type="entry name" value="3-DEHYDROQUINATE SYNTHASE, CHLOROPLASTIC"/>
    <property type="match status" value="1"/>
</dbReference>
<comment type="cofactor">
    <cofactor evidence="18">
        <name>Co(2+)</name>
        <dbReference type="ChEBI" id="CHEBI:48828"/>
    </cofactor>
    <cofactor evidence="18">
        <name>Zn(2+)</name>
        <dbReference type="ChEBI" id="CHEBI:29105"/>
    </cofactor>
    <text evidence="18">Binds 1 divalent metal cation per subunit. Can use either Co(2+) or Zn(2+).</text>
</comment>
<feature type="binding site" evidence="18">
    <location>
        <begin position="173"/>
        <end position="176"/>
    </location>
    <ligand>
        <name>NAD(+)</name>
        <dbReference type="ChEBI" id="CHEBI:57540"/>
    </ligand>
</feature>
<dbReference type="InterPro" id="IPR030960">
    <property type="entry name" value="DHQS/DOIS_N"/>
</dbReference>
<keyword evidence="17 18" id="KW-0170">Cobalt</keyword>
<comment type="pathway">
    <text evidence="5 18">Metabolic intermediate biosynthesis; chorismate biosynthesis; chorismate from D-erythrose 4-phosphate and phosphoenolpyruvate: step 2/7.</text>
</comment>
<dbReference type="EMBL" id="LNYA01000032">
    <property type="protein sequence ID" value="KTC95776.1"/>
    <property type="molecule type" value="Genomic_DNA"/>
</dbReference>
<keyword evidence="11 18" id="KW-0479">Metal-binding</keyword>